<comment type="similarity">
    <text evidence="2">Belongs to the KdsA family.</text>
</comment>
<dbReference type="OrthoDB" id="2013945at2759"/>
<dbReference type="GO" id="GO:0008676">
    <property type="term" value="F:3-deoxy-8-phosphooctulonate synthase activity"/>
    <property type="evidence" value="ECO:0007669"/>
    <property type="project" value="UniProtKB-EC"/>
</dbReference>
<dbReference type="AlphaFoldDB" id="A0A9W7IFV5"/>
<evidence type="ECO:0000259" key="7">
    <source>
        <dbReference type="Pfam" id="PF00793"/>
    </source>
</evidence>
<sequence>MNRIGSKHSMHLQSADLLPGSSYIFYSFHLMYCLHNYQIPVFFQCESVGRVGDVIRIPAFLCRQTDLLVAAAKTGRIINIKKGQFCAPSVMGYSAEKIRLAGNPNVMVCERGTMFGYSKLF</sequence>
<keyword evidence="9" id="KW-1185">Reference proteome</keyword>
<dbReference type="PANTHER" id="PTHR21057">
    <property type="entry name" value="PHOSPHO-2-DEHYDRO-3-DEOXYHEPTONATE ALDOLASE"/>
    <property type="match status" value="1"/>
</dbReference>
<dbReference type="Pfam" id="PF00793">
    <property type="entry name" value="DAHP_synth_1"/>
    <property type="match status" value="1"/>
</dbReference>
<evidence type="ECO:0000313" key="8">
    <source>
        <dbReference type="EMBL" id="GMI94618.1"/>
    </source>
</evidence>
<accession>A0A9W7IFV5</accession>
<proteinExistence type="inferred from homology"/>
<name>A0A9W7IFV5_HIBTR</name>
<dbReference type="InterPro" id="IPR006218">
    <property type="entry name" value="DAHP1/KDSA"/>
</dbReference>
<organism evidence="8 9">
    <name type="scientific">Hibiscus trionum</name>
    <name type="common">Flower of an hour</name>
    <dbReference type="NCBI Taxonomy" id="183268"/>
    <lineage>
        <taxon>Eukaryota</taxon>
        <taxon>Viridiplantae</taxon>
        <taxon>Streptophyta</taxon>
        <taxon>Embryophyta</taxon>
        <taxon>Tracheophyta</taxon>
        <taxon>Spermatophyta</taxon>
        <taxon>Magnoliopsida</taxon>
        <taxon>eudicotyledons</taxon>
        <taxon>Gunneridae</taxon>
        <taxon>Pentapetalae</taxon>
        <taxon>rosids</taxon>
        <taxon>malvids</taxon>
        <taxon>Malvales</taxon>
        <taxon>Malvaceae</taxon>
        <taxon>Malvoideae</taxon>
        <taxon>Hibiscus</taxon>
    </lineage>
</organism>
<dbReference type="GO" id="GO:0005737">
    <property type="term" value="C:cytoplasm"/>
    <property type="evidence" value="ECO:0007669"/>
    <property type="project" value="UniProtKB-SubCell"/>
</dbReference>
<evidence type="ECO:0000313" key="9">
    <source>
        <dbReference type="Proteomes" id="UP001165190"/>
    </source>
</evidence>
<protein>
    <recommendedName>
        <fullName evidence="3">3-deoxy-8-phosphooctulonate synthase</fullName>
        <ecNumber evidence="3">2.5.1.55</ecNumber>
    </recommendedName>
</protein>
<evidence type="ECO:0000256" key="1">
    <source>
        <dbReference type="ARBA" id="ARBA00004496"/>
    </source>
</evidence>
<dbReference type="InterPro" id="IPR006269">
    <property type="entry name" value="KDO8P_synthase"/>
</dbReference>
<comment type="caution">
    <text evidence="8">The sequence shown here is derived from an EMBL/GenBank/DDBJ whole genome shotgun (WGS) entry which is preliminary data.</text>
</comment>
<comment type="subcellular location">
    <subcellularLocation>
        <location evidence="1">Cytoplasm</location>
    </subcellularLocation>
</comment>
<gene>
    <name evidence="8" type="ORF">HRI_003131100</name>
</gene>
<dbReference type="EC" id="2.5.1.55" evidence="3"/>
<keyword evidence="4" id="KW-0963">Cytoplasm</keyword>
<keyword evidence="5" id="KW-0808">Transferase</keyword>
<feature type="domain" description="DAHP synthetase I/KDSA" evidence="7">
    <location>
        <begin position="44"/>
        <end position="117"/>
    </location>
</feature>
<evidence type="ECO:0000256" key="4">
    <source>
        <dbReference type="ARBA" id="ARBA00022490"/>
    </source>
</evidence>
<evidence type="ECO:0000256" key="2">
    <source>
        <dbReference type="ARBA" id="ARBA00010499"/>
    </source>
</evidence>
<dbReference type="EMBL" id="BSYR01000026">
    <property type="protein sequence ID" value="GMI94618.1"/>
    <property type="molecule type" value="Genomic_DNA"/>
</dbReference>
<dbReference type="Proteomes" id="UP001165190">
    <property type="component" value="Unassembled WGS sequence"/>
</dbReference>
<comment type="catalytic activity">
    <reaction evidence="6">
        <text>D-arabinose 5-phosphate + phosphoenolpyruvate + H2O = 3-deoxy-alpha-D-manno-2-octulosonate-8-phosphate + phosphate</text>
        <dbReference type="Rhea" id="RHEA:14053"/>
        <dbReference type="ChEBI" id="CHEBI:15377"/>
        <dbReference type="ChEBI" id="CHEBI:43474"/>
        <dbReference type="ChEBI" id="CHEBI:57693"/>
        <dbReference type="ChEBI" id="CHEBI:58702"/>
        <dbReference type="ChEBI" id="CHEBI:85985"/>
        <dbReference type="EC" id="2.5.1.55"/>
    </reaction>
</comment>
<dbReference type="Gene3D" id="3.20.20.70">
    <property type="entry name" value="Aldolase class I"/>
    <property type="match status" value="1"/>
</dbReference>
<reference evidence="8" key="1">
    <citation type="submission" date="2023-05" db="EMBL/GenBank/DDBJ databases">
        <title>Genome and transcriptome analyses reveal genes involved in the formation of fine ridges on petal epidermal cells in Hibiscus trionum.</title>
        <authorList>
            <person name="Koshimizu S."/>
            <person name="Masuda S."/>
            <person name="Ishii T."/>
            <person name="Shirasu K."/>
            <person name="Hoshino A."/>
            <person name="Arita M."/>
        </authorList>
    </citation>
    <scope>NUCLEOTIDE SEQUENCE</scope>
    <source>
        <strain evidence="8">Hamamatsu line</strain>
    </source>
</reference>
<evidence type="ECO:0000256" key="5">
    <source>
        <dbReference type="ARBA" id="ARBA00022679"/>
    </source>
</evidence>
<dbReference type="InterPro" id="IPR013785">
    <property type="entry name" value="Aldolase_TIM"/>
</dbReference>
<dbReference type="SUPFAM" id="SSF51569">
    <property type="entry name" value="Aldolase"/>
    <property type="match status" value="1"/>
</dbReference>
<evidence type="ECO:0000256" key="6">
    <source>
        <dbReference type="ARBA" id="ARBA00049112"/>
    </source>
</evidence>
<evidence type="ECO:0000256" key="3">
    <source>
        <dbReference type="ARBA" id="ARBA00012693"/>
    </source>
</evidence>